<reference evidence="2" key="1">
    <citation type="submission" date="2018-11" db="EMBL/GenBank/DDBJ databases">
        <authorList>
            <consortium name="Pathogen Informatics"/>
        </authorList>
    </citation>
    <scope>NUCLEOTIDE SEQUENCE</scope>
</reference>
<dbReference type="InterPro" id="IPR036373">
    <property type="entry name" value="Ribosomal_bL17_sf"/>
</dbReference>
<dbReference type="GO" id="GO:0005840">
    <property type="term" value="C:ribosome"/>
    <property type="evidence" value="ECO:0007669"/>
    <property type="project" value="InterPro"/>
</dbReference>
<dbReference type="SUPFAM" id="SSF64263">
    <property type="entry name" value="Prokaryotic ribosomal protein L17"/>
    <property type="match status" value="1"/>
</dbReference>
<comment type="caution">
    <text evidence="2">The sequence shown here is derived from an EMBL/GenBank/DDBJ whole genome shotgun (WGS) entry which is preliminary data.</text>
</comment>
<gene>
    <name evidence="2" type="ORF">PXEA_LOCUS2558</name>
</gene>
<dbReference type="OrthoDB" id="275000at2759"/>
<feature type="compositionally biased region" description="Polar residues" evidence="1">
    <location>
        <begin position="301"/>
        <end position="310"/>
    </location>
</feature>
<organism evidence="2 3">
    <name type="scientific">Protopolystoma xenopodis</name>
    <dbReference type="NCBI Taxonomy" id="117903"/>
    <lineage>
        <taxon>Eukaryota</taxon>
        <taxon>Metazoa</taxon>
        <taxon>Spiralia</taxon>
        <taxon>Lophotrochozoa</taxon>
        <taxon>Platyhelminthes</taxon>
        <taxon>Monogenea</taxon>
        <taxon>Polyopisthocotylea</taxon>
        <taxon>Polystomatidea</taxon>
        <taxon>Polystomatidae</taxon>
        <taxon>Protopolystoma</taxon>
    </lineage>
</organism>
<dbReference type="Gene3D" id="3.90.1030.10">
    <property type="entry name" value="Ribosomal protein L17"/>
    <property type="match status" value="1"/>
</dbReference>
<dbReference type="GO" id="GO:0006412">
    <property type="term" value="P:translation"/>
    <property type="evidence" value="ECO:0007669"/>
    <property type="project" value="InterPro"/>
</dbReference>
<evidence type="ECO:0000313" key="3">
    <source>
        <dbReference type="Proteomes" id="UP000784294"/>
    </source>
</evidence>
<accession>A0A3S5FBY6</accession>
<dbReference type="EMBL" id="CAAALY010005496">
    <property type="protein sequence ID" value="VEL09118.1"/>
    <property type="molecule type" value="Genomic_DNA"/>
</dbReference>
<keyword evidence="3" id="KW-1185">Reference proteome</keyword>
<dbReference type="AlphaFoldDB" id="A0A3S5FBY6"/>
<name>A0A3S5FBY6_9PLAT</name>
<proteinExistence type="predicted"/>
<feature type="region of interest" description="Disordered" evidence="1">
    <location>
        <begin position="301"/>
        <end position="320"/>
    </location>
</feature>
<evidence type="ECO:0000313" key="2">
    <source>
        <dbReference type="EMBL" id="VEL09118.1"/>
    </source>
</evidence>
<dbReference type="GO" id="GO:0003735">
    <property type="term" value="F:structural constituent of ribosome"/>
    <property type="evidence" value="ECO:0007669"/>
    <property type="project" value="InterPro"/>
</dbReference>
<sequence length="320" mass="35902">MAFFLRLNRLSGNSLLQFIFNDCPVLRSSLSNSLAKRARLITTVKSSTAGIHASTNFVPEASEQTAPFCLNNLKPDSKSLSVGDSLPAPGLASTRIRFHVPRKPLRLRGSEGVGGGPEGRLSQLRRCVSALVREERLELPWKVACETRQYAERLMQLVVIASHESGGHCLLPRHLQLPTTNELENTDADHIVDTAILELMEFWLMEPSLMQKMIYVLLPRYFHYNRAYTSLFRLIRPHHSDDRVFCQEHGVLELHGNPWPPIGRPHLLAKGAKVTEPYKSSYLINLLVSGAKLAFKPTHSVDSQDSQDLHTSNRKLVTGN</sequence>
<dbReference type="Proteomes" id="UP000784294">
    <property type="component" value="Unassembled WGS sequence"/>
</dbReference>
<evidence type="ECO:0000256" key="1">
    <source>
        <dbReference type="SAM" id="MobiDB-lite"/>
    </source>
</evidence>
<protein>
    <submittedName>
        <fullName evidence="2">Uncharacterized protein</fullName>
    </submittedName>
</protein>